<dbReference type="CDD" id="cd00085">
    <property type="entry name" value="HNHc"/>
    <property type="match status" value="1"/>
</dbReference>
<keyword evidence="2" id="KW-0255">Endonuclease</keyword>
<dbReference type="Gene3D" id="1.10.30.50">
    <property type="match status" value="1"/>
</dbReference>
<organism evidence="2 3">
    <name type="scientific">Methylobacterium radiotolerans</name>
    <dbReference type="NCBI Taxonomy" id="31998"/>
    <lineage>
        <taxon>Bacteria</taxon>
        <taxon>Pseudomonadati</taxon>
        <taxon>Pseudomonadota</taxon>
        <taxon>Alphaproteobacteria</taxon>
        <taxon>Hyphomicrobiales</taxon>
        <taxon>Methylobacteriaceae</taxon>
        <taxon>Methylobacterium</taxon>
    </lineage>
</organism>
<dbReference type="Proteomes" id="UP001349262">
    <property type="component" value="Unassembled WGS sequence"/>
</dbReference>
<dbReference type="InterPro" id="IPR003615">
    <property type="entry name" value="HNH_nuc"/>
</dbReference>
<evidence type="ECO:0000313" key="2">
    <source>
        <dbReference type="EMBL" id="MEE7459458.1"/>
    </source>
</evidence>
<accession>A0ABU7TGG5</accession>
<protein>
    <submittedName>
        <fullName evidence="2">HNH endonuclease</fullName>
    </submittedName>
</protein>
<dbReference type="GO" id="GO:0004519">
    <property type="term" value="F:endonuclease activity"/>
    <property type="evidence" value="ECO:0007669"/>
    <property type="project" value="UniProtKB-KW"/>
</dbReference>
<keyword evidence="2" id="KW-0378">Hydrolase</keyword>
<proteinExistence type="predicted"/>
<name>A0ABU7TGG5_9HYPH</name>
<feature type="region of interest" description="Disordered" evidence="1">
    <location>
        <begin position="1"/>
        <end position="32"/>
    </location>
</feature>
<reference evidence="2 3" key="1">
    <citation type="journal article" date="2012" name="Genet. Mol. Biol.">
        <title>Analysis of 16S rRNA and mxaF genes revealing insights into Methylobacterium niche-specific plant association.</title>
        <authorList>
            <person name="Dourado M.N."/>
            <person name="Andreote F.D."/>
            <person name="Dini-Andreote F."/>
            <person name="Conti R."/>
            <person name="Araujo J.M."/>
            <person name="Araujo W.L."/>
        </authorList>
    </citation>
    <scope>NUCLEOTIDE SEQUENCE [LARGE SCALE GENOMIC DNA]</scope>
    <source>
        <strain evidence="2 3">SR1.6/4</strain>
    </source>
</reference>
<gene>
    <name evidence="2" type="ORF">MRSR164_22495</name>
</gene>
<evidence type="ECO:0000313" key="3">
    <source>
        <dbReference type="Proteomes" id="UP001349262"/>
    </source>
</evidence>
<sequence>MDRQHGSPHHSLGTLDTRTARPAKVADRELLTPEHRAWRREVLKRAGRTCQAPSCTAHGRRGGVRLYADHIIERRDGGDPLDPKSRQALCPFHHQKKTAAERARCMGASGA</sequence>
<comment type="caution">
    <text evidence="2">The sequence shown here is derived from an EMBL/GenBank/DDBJ whole genome shotgun (WGS) entry which is preliminary data.</text>
</comment>
<dbReference type="EMBL" id="MLBY01000005">
    <property type="protein sequence ID" value="MEE7459458.1"/>
    <property type="molecule type" value="Genomic_DNA"/>
</dbReference>
<evidence type="ECO:0000256" key="1">
    <source>
        <dbReference type="SAM" id="MobiDB-lite"/>
    </source>
</evidence>
<keyword evidence="2" id="KW-0540">Nuclease</keyword>
<keyword evidence="3" id="KW-1185">Reference proteome</keyword>